<protein>
    <submittedName>
        <fullName evidence="1">Uncharacterized protein</fullName>
    </submittedName>
</protein>
<dbReference type="EMBL" id="UEYP01000023">
    <property type="protein sequence ID" value="SSC66149.1"/>
    <property type="molecule type" value="Genomic_DNA"/>
</dbReference>
<evidence type="ECO:0000313" key="2">
    <source>
        <dbReference type="Proteomes" id="UP000254764"/>
    </source>
</evidence>
<dbReference type="Proteomes" id="UP000254764">
    <property type="component" value="Unassembled WGS sequence"/>
</dbReference>
<dbReference type="OrthoDB" id="8430253at2"/>
<reference evidence="2" key="1">
    <citation type="submission" date="2018-07" db="EMBL/GenBank/DDBJ databases">
        <authorList>
            <person name="Peiro R."/>
            <person name="Begona"/>
            <person name="Cbmso G."/>
            <person name="Lopez M."/>
            <person name="Gonzalez S."/>
        </authorList>
    </citation>
    <scope>NUCLEOTIDE SEQUENCE [LARGE SCALE GENOMIC DNA]</scope>
</reference>
<proteinExistence type="predicted"/>
<dbReference type="AlphaFoldDB" id="A0A376AE74"/>
<dbReference type="InterPro" id="IPR046578">
    <property type="entry name" value="DUF6638"/>
</dbReference>
<organism evidence="1 2">
    <name type="scientific">Ciceribacter selenitireducens ATCC BAA-1503</name>
    <dbReference type="NCBI Taxonomy" id="1336235"/>
    <lineage>
        <taxon>Bacteria</taxon>
        <taxon>Pseudomonadati</taxon>
        <taxon>Pseudomonadota</taxon>
        <taxon>Alphaproteobacteria</taxon>
        <taxon>Hyphomicrobiales</taxon>
        <taxon>Rhizobiaceae</taxon>
        <taxon>Ciceribacter</taxon>
    </lineage>
</organism>
<accession>A0A376AE74</accession>
<gene>
    <name evidence="1" type="ORF">RHIZ70_1857</name>
</gene>
<keyword evidence="2" id="KW-1185">Reference proteome</keyword>
<dbReference type="Pfam" id="PF20343">
    <property type="entry name" value="DUF6638"/>
    <property type="match status" value="1"/>
</dbReference>
<name>A0A376AE74_9HYPH</name>
<dbReference type="STRING" id="1336235.GCA_000518785_01986"/>
<dbReference type="RefSeq" id="WP_115672612.1">
    <property type="nucleotide sequence ID" value="NZ_UEYP01000023.1"/>
</dbReference>
<evidence type="ECO:0000313" key="1">
    <source>
        <dbReference type="EMBL" id="SSC66149.1"/>
    </source>
</evidence>
<sequence length="432" mass="49228">MNRLLEAELIYGRLLAVTEPHLVARYNKALSGFGLKPTALSEFDIDMTGFSPQVAAELGDKDYLDPNRVNRRFIVLTPEQENLPVVHTSFSNTAGLMHEFFTANARAINSVTIKDALYGEIEDSVARVESLEDLLSINAVQFKVLSAEDVLGKAAELRRLADRLQSEPDAWRDDVMLNRMVELAKLTGDIRQNVLVPDKLVFRHDAFWANHFGGTYVFVDEKITTVISDPAAPGFRRSRPWQVSYISIRDPKQIFDFLARTGRIELPRASWVEGSGLYVHRAEMAAIALAYEADPAMDFSKLEPVWLQTFIHRNAERVARDGTYPFLQEMIRAIGTSGSIRIEDVEPSRRFLLVRAKPEHRDQWLTNRLISQLTPMDFVSRFIFDKQGFYDAYEGFSDGFREYVVSRLSQTYLKDKAGFRKRLYGIGEDDNA</sequence>